<name>A0A2U1CHR4_9BURK</name>
<protein>
    <submittedName>
        <fullName evidence="3">Iron(III) transport system substrate-binding protein</fullName>
    </submittedName>
</protein>
<feature type="chain" id="PRO_5015744456" evidence="2">
    <location>
        <begin position="26"/>
        <end position="347"/>
    </location>
</feature>
<keyword evidence="4" id="KW-1185">Reference proteome</keyword>
<sequence>MIHMSIKSLVSSIAVSAACFLPAHAASFAELASKDTPQRHNQLVEQARKEGSLTLYTSIPSKDMAVLAADFEKRYGVRVNVWRASTLKVVQRLVAEHKANQWNFDVVDISSPELEALYREDLLQEVDSKLHAALLEDAMPSHRGWAPQFITLFVQAYNTNAIKKEDLPKTYADLRDPKWKGLLGVEASDGDWYCGQIEHLGQEQGKQLFDDIVKTNKWSVRSGHSLLANMVVSGEVPIGLTTYSYMIDQAKRQGAPVDWFAIDPIIARTNGIAVSRQPANPHAALLFYEYMISDAQPLILKMDYYSPVKKLASSPKGASIRFVDPLTDRAEIERCNQAFMELNRLSN</sequence>
<dbReference type="Pfam" id="PF13416">
    <property type="entry name" value="SBP_bac_8"/>
    <property type="match status" value="1"/>
</dbReference>
<proteinExistence type="predicted"/>
<evidence type="ECO:0000313" key="4">
    <source>
        <dbReference type="Proteomes" id="UP000246145"/>
    </source>
</evidence>
<dbReference type="InterPro" id="IPR006059">
    <property type="entry name" value="SBP"/>
</dbReference>
<dbReference type="OrthoDB" id="305758at2"/>
<dbReference type="Gene3D" id="3.40.190.10">
    <property type="entry name" value="Periplasmic binding protein-like II"/>
    <property type="match status" value="2"/>
</dbReference>
<dbReference type="EMBL" id="QEKO01000009">
    <property type="protein sequence ID" value="PVY60470.1"/>
    <property type="molecule type" value="Genomic_DNA"/>
</dbReference>
<organism evidence="3 4">
    <name type="scientific">Pusillimonas noertemannii</name>
    <dbReference type="NCBI Taxonomy" id="305977"/>
    <lineage>
        <taxon>Bacteria</taxon>
        <taxon>Pseudomonadati</taxon>
        <taxon>Pseudomonadota</taxon>
        <taxon>Betaproteobacteria</taxon>
        <taxon>Burkholderiales</taxon>
        <taxon>Alcaligenaceae</taxon>
        <taxon>Pusillimonas</taxon>
    </lineage>
</organism>
<keyword evidence="1 2" id="KW-0732">Signal</keyword>
<reference evidence="3 4" key="1">
    <citation type="submission" date="2018-04" db="EMBL/GenBank/DDBJ databases">
        <title>Genomic Encyclopedia of Type Strains, Phase IV (KMG-IV): sequencing the most valuable type-strain genomes for metagenomic binning, comparative biology and taxonomic classification.</title>
        <authorList>
            <person name="Goeker M."/>
        </authorList>
    </citation>
    <scope>NUCLEOTIDE SEQUENCE [LARGE SCALE GENOMIC DNA]</scope>
    <source>
        <strain evidence="3 4">DSM 10065</strain>
    </source>
</reference>
<evidence type="ECO:0000256" key="1">
    <source>
        <dbReference type="ARBA" id="ARBA00022729"/>
    </source>
</evidence>
<dbReference type="STRING" id="1231391.GCA_000308195_00138"/>
<dbReference type="PROSITE" id="PS51257">
    <property type="entry name" value="PROKAR_LIPOPROTEIN"/>
    <property type="match status" value="1"/>
</dbReference>
<dbReference type="PANTHER" id="PTHR30006">
    <property type="entry name" value="THIAMINE-BINDING PERIPLASMIC PROTEIN-RELATED"/>
    <property type="match status" value="1"/>
</dbReference>
<accession>A0A2U1CHR4</accession>
<dbReference type="Proteomes" id="UP000246145">
    <property type="component" value="Unassembled WGS sequence"/>
</dbReference>
<gene>
    <name evidence="3" type="ORF">C7440_3717</name>
</gene>
<evidence type="ECO:0000313" key="3">
    <source>
        <dbReference type="EMBL" id="PVY60470.1"/>
    </source>
</evidence>
<dbReference type="SUPFAM" id="SSF53850">
    <property type="entry name" value="Periplasmic binding protein-like II"/>
    <property type="match status" value="1"/>
</dbReference>
<dbReference type="AlphaFoldDB" id="A0A2U1CHR4"/>
<evidence type="ECO:0000256" key="2">
    <source>
        <dbReference type="SAM" id="SignalP"/>
    </source>
</evidence>
<comment type="caution">
    <text evidence="3">The sequence shown here is derived from an EMBL/GenBank/DDBJ whole genome shotgun (WGS) entry which is preliminary data.</text>
</comment>
<feature type="signal peptide" evidence="2">
    <location>
        <begin position="1"/>
        <end position="25"/>
    </location>
</feature>